<dbReference type="InParanoid" id="T1I9L4"/>
<protein>
    <submittedName>
        <fullName evidence="1">Uncharacterized protein</fullName>
    </submittedName>
</protein>
<dbReference type="EnsemblMetazoa" id="RPRC012985-RA">
    <property type="protein sequence ID" value="RPRC012985-PA"/>
    <property type="gene ID" value="RPRC012985"/>
</dbReference>
<dbReference type="VEuPathDB" id="VectorBase:RPRC012985"/>
<keyword evidence="2" id="KW-1185">Reference proteome</keyword>
<dbReference type="HOGENOM" id="CLU_2963695_0_0_1"/>
<accession>T1I9L4</accession>
<reference evidence="1" key="1">
    <citation type="submission" date="2015-05" db="UniProtKB">
        <authorList>
            <consortium name="EnsemblMetazoa"/>
        </authorList>
    </citation>
    <scope>IDENTIFICATION</scope>
</reference>
<dbReference type="EMBL" id="ACPB03016984">
    <property type="status" value="NOT_ANNOTATED_CDS"/>
    <property type="molecule type" value="Genomic_DNA"/>
</dbReference>
<evidence type="ECO:0000313" key="2">
    <source>
        <dbReference type="Proteomes" id="UP000015103"/>
    </source>
</evidence>
<dbReference type="AlphaFoldDB" id="T1I9L4"/>
<organism evidence="1 2">
    <name type="scientific">Rhodnius prolixus</name>
    <name type="common">Triatomid bug</name>
    <dbReference type="NCBI Taxonomy" id="13249"/>
    <lineage>
        <taxon>Eukaryota</taxon>
        <taxon>Metazoa</taxon>
        <taxon>Ecdysozoa</taxon>
        <taxon>Arthropoda</taxon>
        <taxon>Hexapoda</taxon>
        <taxon>Insecta</taxon>
        <taxon>Pterygota</taxon>
        <taxon>Neoptera</taxon>
        <taxon>Paraneoptera</taxon>
        <taxon>Hemiptera</taxon>
        <taxon>Heteroptera</taxon>
        <taxon>Panheteroptera</taxon>
        <taxon>Cimicomorpha</taxon>
        <taxon>Reduviidae</taxon>
        <taxon>Triatominae</taxon>
        <taxon>Rhodnius</taxon>
    </lineage>
</organism>
<sequence>MPIKFFSFCLGEVTLEILLELKELNDIAKFWNDHCFPYAFNCNRCKALYQPLKFDFEHP</sequence>
<evidence type="ECO:0000313" key="1">
    <source>
        <dbReference type="EnsemblMetazoa" id="RPRC012985-PA"/>
    </source>
</evidence>
<dbReference type="Proteomes" id="UP000015103">
    <property type="component" value="Unassembled WGS sequence"/>
</dbReference>
<proteinExistence type="predicted"/>
<name>T1I9L4_RHOPR</name>